<evidence type="ECO:0000256" key="7">
    <source>
        <dbReference type="ARBA" id="ARBA00022801"/>
    </source>
</evidence>
<dbReference type="Proteomes" id="UP000061809">
    <property type="component" value="Chromosome"/>
</dbReference>
<evidence type="ECO:0000313" key="15">
    <source>
        <dbReference type="EMBL" id="ALJ60363.1"/>
    </source>
</evidence>
<dbReference type="PANTHER" id="PTHR20963:SF8">
    <property type="entry name" value="MULTIPLE INOSITOL POLYPHOSPHATE PHOSPHATASE 1"/>
    <property type="match status" value="1"/>
</dbReference>
<evidence type="ECO:0000256" key="8">
    <source>
        <dbReference type="ARBA" id="ARBA00023136"/>
    </source>
</evidence>
<comment type="catalytic activity">
    <reaction evidence="11">
        <text>1D-myo-inositol 1,2,4,5,6-pentakisphosphate + H2O = 1D-myo-inositol 1,2,5,6-tetrakisphosphate + phosphate</text>
        <dbReference type="Rhea" id="RHEA:77115"/>
        <dbReference type="ChEBI" id="CHEBI:15377"/>
        <dbReference type="ChEBI" id="CHEBI:43474"/>
        <dbReference type="ChEBI" id="CHEBI:57798"/>
        <dbReference type="ChEBI" id="CHEBI:195535"/>
        <dbReference type="EC" id="3.1.3.62"/>
    </reaction>
    <physiologicalReaction direction="left-to-right" evidence="11">
        <dbReference type="Rhea" id="RHEA:77116"/>
    </physiologicalReaction>
</comment>
<dbReference type="EMBL" id="QRVJ01000034">
    <property type="protein sequence ID" value="RGS32810.1"/>
    <property type="molecule type" value="Genomic_DNA"/>
</dbReference>
<proteinExistence type="inferred from homology"/>
<keyword evidence="6 14" id="KW-0732">Signal</keyword>
<dbReference type="EMBL" id="CP012801">
    <property type="protein sequence ID" value="ALJ60363.1"/>
    <property type="molecule type" value="Genomic_DNA"/>
</dbReference>
<evidence type="ECO:0000256" key="13">
    <source>
        <dbReference type="ARBA" id="ARBA00043832"/>
    </source>
</evidence>
<dbReference type="GO" id="GO:0016020">
    <property type="term" value="C:membrane"/>
    <property type="evidence" value="ECO:0007669"/>
    <property type="project" value="UniProtKB-SubCell"/>
</dbReference>
<comment type="similarity">
    <text evidence="2">Belongs to the histidine acid phosphatase family. MINPP1 subfamily.</text>
</comment>
<evidence type="ECO:0000256" key="1">
    <source>
        <dbReference type="ARBA" id="ARBA00004370"/>
    </source>
</evidence>
<dbReference type="PANTHER" id="PTHR20963">
    <property type="entry name" value="MULTIPLE INOSITOL POLYPHOSPHATE PHOSPHATASE-RELATED"/>
    <property type="match status" value="1"/>
</dbReference>
<name>A0A0N7IFJ3_9BACE</name>
<evidence type="ECO:0000256" key="6">
    <source>
        <dbReference type="ARBA" id="ARBA00022729"/>
    </source>
</evidence>
<evidence type="ECO:0000256" key="14">
    <source>
        <dbReference type="SAM" id="SignalP"/>
    </source>
</evidence>
<dbReference type="InterPro" id="IPR029033">
    <property type="entry name" value="His_PPase_superfam"/>
</dbReference>
<reference evidence="17 19" key="2">
    <citation type="submission" date="2018-08" db="EMBL/GenBank/DDBJ databases">
        <title>A genome reference for cultivated species of the human gut microbiota.</title>
        <authorList>
            <person name="Zou Y."/>
            <person name="Xue W."/>
            <person name="Luo G."/>
        </authorList>
    </citation>
    <scope>NUCLEOTIDE SEQUENCE [LARGE SCALE GENOMIC DNA]</scope>
    <source>
        <strain evidence="17 19">AF22-3AC</strain>
    </source>
</reference>
<dbReference type="InterPro" id="IPR000560">
    <property type="entry name" value="His_Pase_clade-2"/>
</dbReference>
<organism evidence="15 18">
    <name type="scientific">Bacteroides cellulosilyticus</name>
    <dbReference type="NCBI Taxonomy" id="246787"/>
    <lineage>
        <taxon>Bacteria</taxon>
        <taxon>Pseudomonadati</taxon>
        <taxon>Bacteroidota</taxon>
        <taxon>Bacteroidia</taxon>
        <taxon>Bacteroidales</taxon>
        <taxon>Bacteroidaceae</taxon>
        <taxon>Bacteroides</taxon>
    </lineage>
</organism>
<evidence type="ECO:0000313" key="17">
    <source>
        <dbReference type="EMBL" id="RGS32810.1"/>
    </source>
</evidence>
<dbReference type="GO" id="GO:0034417">
    <property type="term" value="F:bisphosphoglycerate 3-phosphatase activity"/>
    <property type="evidence" value="ECO:0007669"/>
    <property type="project" value="UniProtKB-EC"/>
</dbReference>
<evidence type="ECO:0000256" key="10">
    <source>
        <dbReference type="ARBA" id="ARBA00043668"/>
    </source>
</evidence>
<dbReference type="STRING" id="246787.BcellWH2_03126"/>
<evidence type="ECO:0000256" key="11">
    <source>
        <dbReference type="ARBA" id="ARBA00043671"/>
    </source>
</evidence>
<dbReference type="Proteomes" id="UP000448877">
    <property type="component" value="Unassembled WGS sequence"/>
</dbReference>
<feature type="signal peptide" evidence="14">
    <location>
        <begin position="1"/>
        <end position="19"/>
    </location>
</feature>
<dbReference type="Pfam" id="PF00328">
    <property type="entry name" value="His_Phos_2"/>
    <property type="match status" value="1"/>
</dbReference>
<dbReference type="EMBL" id="VVYV01000005">
    <property type="protein sequence ID" value="KAA5422247.1"/>
    <property type="molecule type" value="Genomic_DNA"/>
</dbReference>
<evidence type="ECO:0000313" key="19">
    <source>
        <dbReference type="Proteomes" id="UP000283341"/>
    </source>
</evidence>
<dbReference type="EC" id="3.1.3.80" evidence="3"/>
<comment type="subcellular location">
    <subcellularLocation>
        <location evidence="1">Membrane</location>
    </subcellularLocation>
</comment>
<reference evidence="16 20" key="3">
    <citation type="journal article" date="2019" name="Nat. Med.">
        <title>A library of human gut bacterial isolates paired with longitudinal multiomics data enables mechanistic microbiome research.</title>
        <authorList>
            <person name="Poyet M."/>
            <person name="Groussin M."/>
            <person name="Gibbons S.M."/>
            <person name="Avila-Pacheco J."/>
            <person name="Jiang X."/>
            <person name="Kearney S.M."/>
            <person name="Perrotta A.R."/>
            <person name="Berdy B."/>
            <person name="Zhao S."/>
            <person name="Lieberman T.D."/>
            <person name="Swanson P.K."/>
            <person name="Smith M."/>
            <person name="Roesemann S."/>
            <person name="Alexander J.E."/>
            <person name="Rich S.A."/>
            <person name="Livny J."/>
            <person name="Vlamakis H."/>
            <person name="Clish C."/>
            <person name="Bullock K."/>
            <person name="Deik A."/>
            <person name="Scott J."/>
            <person name="Pierce K.A."/>
            <person name="Xavier R.J."/>
            <person name="Alm E.J."/>
        </authorList>
    </citation>
    <scope>NUCLEOTIDE SEQUENCE [LARGE SCALE GENOMIC DNA]</scope>
    <source>
        <strain evidence="16 20">BIOML-A6</strain>
    </source>
</reference>
<evidence type="ECO:0000256" key="9">
    <source>
        <dbReference type="ARBA" id="ARBA00031642"/>
    </source>
</evidence>
<protein>
    <recommendedName>
        <fullName evidence="5">Multiple inositol polyphosphate phosphatase 1</fullName>
        <ecNumber evidence="4">3.1.3.62</ecNumber>
        <ecNumber evidence="3">3.1.3.80</ecNumber>
    </recommendedName>
    <alternativeName>
        <fullName evidence="9">2,3-bisphosphoglycerate 3-phosphatase</fullName>
    </alternativeName>
</protein>
<dbReference type="Gene3D" id="3.40.50.1240">
    <property type="entry name" value="Phosphoglycerate mutase-like"/>
    <property type="match status" value="1"/>
</dbReference>
<evidence type="ECO:0000256" key="2">
    <source>
        <dbReference type="ARBA" id="ARBA00008422"/>
    </source>
</evidence>
<evidence type="ECO:0000256" key="5">
    <source>
        <dbReference type="ARBA" id="ARBA00018097"/>
    </source>
</evidence>
<evidence type="ECO:0000256" key="12">
    <source>
        <dbReference type="ARBA" id="ARBA00043691"/>
    </source>
</evidence>
<dbReference type="KEGG" id="bcel:BcellWH2_03126"/>
<feature type="chain" id="PRO_5013460231" description="Multiple inositol polyphosphate phosphatase 1" evidence="14">
    <location>
        <begin position="20"/>
        <end position="413"/>
    </location>
</feature>
<comment type="catalytic activity">
    <reaction evidence="10">
        <text>1D-myo-inositol 1,2,5,6-tetrakisphosphate + H2O = 1D-myo-inositol 1,2,6-trisphosphate + phosphate</text>
        <dbReference type="Rhea" id="RHEA:77119"/>
        <dbReference type="ChEBI" id="CHEBI:15377"/>
        <dbReference type="ChEBI" id="CHEBI:43474"/>
        <dbReference type="ChEBI" id="CHEBI:195535"/>
        <dbReference type="ChEBI" id="CHEBI:195537"/>
        <dbReference type="EC" id="3.1.3.62"/>
    </reaction>
    <physiologicalReaction direction="left-to-right" evidence="10">
        <dbReference type="Rhea" id="RHEA:77120"/>
    </physiologicalReaction>
</comment>
<keyword evidence="7" id="KW-0378">Hydrolase</keyword>
<evidence type="ECO:0000256" key="3">
    <source>
        <dbReference type="ARBA" id="ARBA00012976"/>
    </source>
</evidence>
<dbReference type="AlphaFoldDB" id="A0A0N7IFJ3"/>
<dbReference type="Proteomes" id="UP000283341">
    <property type="component" value="Unassembled WGS sequence"/>
</dbReference>
<evidence type="ECO:0000313" key="16">
    <source>
        <dbReference type="EMBL" id="KAA5422247.1"/>
    </source>
</evidence>
<keyword evidence="8" id="KW-0472">Membrane</keyword>
<comment type="catalytic activity">
    <reaction evidence="13">
        <text>(2R)-2,3-bisphosphoglycerate + H2O = (2R)-2-phosphoglycerate + phosphate</text>
        <dbReference type="Rhea" id="RHEA:27381"/>
        <dbReference type="ChEBI" id="CHEBI:15377"/>
        <dbReference type="ChEBI" id="CHEBI:43474"/>
        <dbReference type="ChEBI" id="CHEBI:58248"/>
        <dbReference type="ChEBI" id="CHEBI:58289"/>
        <dbReference type="EC" id="3.1.3.80"/>
    </reaction>
    <physiologicalReaction direction="left-to-right" evidence="13">
        <dbReference type="Rhea" id="RHEA:27382"/>
    </physiologicalReaction>
</comment>
<dbReference type="EC" id="3.1.3.62" evidence="4"/>
<evidence type="ECO:0000256" key="4">
    <source>
        <dbReference type="ARBA" id="ARBA00013040"/>
    </source>
</evidence>
<evidence type="ECO:0000313" key="18">
    <source>
        <dbReference type="Proteomes" id="UP000061809"/>
    </source>
</evidence>
<dbReference type="eggNOG" id="COG3537">
    <property type="taxonomic scope" value="Bacteria"/>
</dbReference>
<dbReference type="PATRIC" id="fig|246787.4.peg.3234"/>
<reference evidence="15 18" key="1">
    <citation type="journal article" date="2015" name="Science">
        <title>Genetic determinants of in vivo fitness and diet responsiveness in multiple human gut Bacteroides.</title>
        <authorList>
            <person name="Wu M."/>
            <person name="McNulty N.P."/>
            <person name="Rodionov D.A."/>
            <person name="Khoroshkin M.S."/>
            <person name="Griffin N.W."/>
            <person name="Cheng J."/>
            <person name="Latreille P."/>
            <person name="Kerstetter R.A."/>
            <person name="Terrapon N."/>
            <person name="Henrissat B."/>
            <person name="Osterman A.L."/>
            <person name="Gordon J.I."/>
        </authorList>
    </citation>
    <scope>NUCLEOTIDE SEQUENCE [LARGE SCALE GENOMIC DNA]</scope>
    <source>
        <strain evidence="15 18">WH2</strain>
    </source>
</reference>
<dbReference type="RefSeq" id="WP_007219246.1">
    <property type="nucleotide sequence ID" value="NZ_CABMLT010000005.1"/>
</dbReference>
<evidence type="ECO:0000313" key="20">
    <source>
        <dbReference type="Proteomes" id="UP000448877"/>
    </source>
</evidence>
<gene>
    <name evidence="15" type="ORF">BcellWH2_03126</name>
    <name evidence="17" type="ORF">DWX97_23470</name>
    <name evidence="16" type="ORF">F2Y81_04860</name>
</gene>
<dbReference type="SUPFAM" id="SSF53254">
    <property type="entry name" value="Phosphoglycerate mutase-like"/>
    <property type="match status" value="1"/>
</dbReference>
<comment type="catalytic activity">
    <reaction evidence="12">
        <text>1D-myo-inositol hexakisphosphate + H2O = 1D-myo-inositol 1,2,4,5,6-pentakisphosphate + phosphate</text>
        <dbReference type="Rhea" id="RHEA:16989"/>
        <dbReference type="ChEBI" id="CHEBI:15377"/>
        <dbReference type="ChEBI" id="CHEBI:43474"/>
        <dbReference type="ChEBI" id="CHEBI:57798"/>
        <dbReference type="ChEBI" id="CHEBI:58130"/>
        <dbReference type="EC" id="3.1.3.62"/>
    </reaction>
    <physiologicalReaction direction="left-to-right" evidence="12">
        <dbReference type="Rhea" id="RHEA:16990"/>
    </physiologicalReaction>
</comment>
<sequence>MRQSIIFILYLLCTFTARSQSALTPEQTGSIYYAYPVPSSTYTPAPTGYEPFYISHYGRHGSRWMTADERYTEVICVFDSLYQCSELTPLGVDVRERLHKVWEDARGCSGSITPLGERQHREIAERMYHNFPQVFRGDAFIDARSSTSLRCAMSMSYFTERLKELNPGLQVNRRAYHRYMDYIAYTSPEGEKFASEKAPWRRSFREFEKKNVRPERLMASLFVKPEAITDQDAMMRSLYWIAADMQNVELDLSFYDIFEYEELVGVWKTVNARMYVCNAAAPLNGGLMPRCAVPLLRNILESADAAIEKGTPAADLRFGHDTHLIRLLALMQIEGCSNQEVDMEKFHLAWQDYRVSPMGANLQLIFYRDKKNDILVKFLLNECEVTLPLKSKMVPYYSWKEVETFLAEIIGKE</sequence>
<accession>A0A0N7IFJ3</accession>